<gene>
    <name evidence="1" type="ORF">GM661_04650</name>
</gene>
<reference evidence="1" key="1">
    <citation type="submission" date="2019-12" db="EMBL/GenBank/DDBJ databases">
        <authorList>
            <person name="zhang j."/>
            <person name="sun C.M."/>
        </authorList>
    </citation>
    <scope>NUCLEOTIDE SEQUENCE</scope>
    <source>
        <strain evidence="1">NS-1</strain>
    </source>
</reference>
<evidence type="ECO:0000313" key="1">
    <source>
        <dbReference type="EMBL" id="QTL97323.1"/>
    </source>
</evidence>
<sequence>MGSNKEKESDFAFKKLPIDSERAVSDKELLTFTNLTNLKWEFLDYGNKKGDLPSEASLRLSEVLKDPERFAIRDAEGKIQDYVYIKNAKKEEDIDQEKKEEGIRELRQEAGIAMEYLEKDEGEFLNNPIAYDLEVIDCNNYLTLNGAFV</sequence>
<accession>A0A8A7K6B5</accession>
<dbReference type="Proteomes" id="UP000665020">
    <property type="component" value="Chromosome"/>
</dbReference>
<proteinExistence type="predicted"/>
<dbReference type="KEGG" id="ifn:GM661_04650"/>
<dbReference type="AlphaFoldDB" id="A0A8A7K6B5"/>
<dbReference type="EMBL" id="CP046640">
    <property type="protein sequence ID" value="QTL97323.1"/>
    <property type="molecule type" value="Genomic_DNA"/>
</dbReference>
<keyword evidence="2" id="KW-1185">Reference proteome</keyword>
<evidence type="ECO:0000313" key="2">
    <source>
        <dbReference type="Proteomes" id="UP000665020"/>
    </source>
</evidence>
<organism evidence="1 2">
    <name type="scientific">Iocasia fonsfrigidae</name>
    <dbReference type="NCBI Taxonomy" id="2682810"/>
    <lineage>
        <taxon>Bacteria</taxon>
        <taxon>Bacillati</taxon>
        <taxon>Bacillota</taxon>
        <taxon>Clostridia</taxon>
        <taxon>Halanaerobiales</taxon>
        <taxon>Halanaerobiaceae</taxon>
        <taxon>Iocasia</taxon>
    </lineage>
</organism>
<dbReference type="RefSeq" id="WP_230868953.1">
    <property type="nucleotide sequence ID" value="NZ_CP046640.1"/>
</dbReference>
<name>A0A8A7K6B5_9FIRM</name>
<protein>
    <submittedName>
        <fullName evidence="1">Uncharacterized protein</fullName>
    </submittedName>
</protein>